<keyword evidence="1" id="KW-0472">Membrane</keyword>
<feature type="transmembrane region" description="Helical" evidence="1">
    <location>
        <begin position="64"/>
        <end position="89"/>
    </location>
</feature>
<evidence type="ECO:0000313" key="3">
    <source>
        <dbReference type="EMBL" id="MFD2093559.1"/>
    </source>
</evidence>
<evidence type="ECO:0000259" key="2">
    <source>
        <dbReference type="Pfam" id="PF18181"/>
    </source>
</evidence>
<proteinExistence type="predicted"/>
<organism evidence="3 4">
    <name type="scientific">Blastococcus deserti</name>
    <dbReference type="NCBI Taxonomy" id="2259033"/>
    <lineage>
        <taxon>Bacteria</taxon>
        <taxon>Bacillati</taxon>
        <taxon>Actinomycetota</taxon>
        <taxon>Actinomycetes</taxon>
        <taxon>Geodermatophilales</taxon>
        <taxon>Geodermatophilaceae</taxon>
        <taxon>Blastococcus</taxon>
    </lineage>
</organism>
<evidence type="ECO:0000313" key="4">
    <source>
        <dbReference type="Proteomes" id="UP001597402"/>
    </source>
</evidence>
<keyword evidence="1" id="KW-1133">Transmembrane helix</keyword>
<comment type="caution">
    <text evidence="3">The sequence shown here is derived from an EMBL/GenBank/DDBJ whole genome shotgun (WGS) entry which is preliminary data.</text>
</comment>
<name>A0ABW4XHN4_9ACTN</name>
<keyword evidence="1" id="KW-0812">Transmembrane</keyword>
<feature type="domain" description="SMODS and SLOG-associating 2TM effector" evidence="2">
    <location>
        <begin position="12"/>
        <end position="142"/>
    </location>
</feature>
<dbReference type="RefSeq" id="WP_376879269.1">
    <property type="nucleotide sequence ID" value="NZ_JBHUHP010000023.1"/>
</dbReference>
<evidence type="ECO:0000256" key="1">
    <source>
        <dbReference type="SAM" id="Phobius"/>
    </source>
</evidence>
<dbReference type="NCBIfam" id="NF033634">
    <property type="entry name" value="SLATT_1"/>
    <property type="match status" value="1"/>
</dbReference>
<gene>
    <name evidence="3" type="ORF">ACFSHS_18520</name>
</gene>
<dbReference type="InterPro" id="IPR040884">
    <property type="entry name" value="SLATT_1"/>
</dbReference>
<accession>A0ABW4XHN4</accession>
<reference evidence="4" key="1">
    <citation type="journal article" date="2019" name="Int. J. Syst. Evol. Microbiol.">
        <title>The Global Catalogue of Microorganisms (GCM) 10K type strain sequencing project: providing services to taxonomists for standard genome sequencing and annotation.</title>
        <authorList>
            <consortium name="The Broad Institute Genomics Platform"/>
            <consortium name="The Broad Institute Genome Sequencing Center for Infectious Disease"/>
            <person name="Wu L."/>
            <person name="Ma J."/>
        </authorList>
    </citation>
    <scope>NUCLEOTIDE SEQUENCE [LARGE SCALE GENOMIC DNA]</scope>
    <source>
        <strain evidence="4">JCM 3338</strain>
    </source>
</reference>
<dbReference type="EMBL" id="JBHUHP010000023">
    <property type="protein sequence ID" value="MFD2093559.1"/>
    <property type="molecule type" value="Genomic_DNA"/>
</dbReference>
<protein>
    <submittedName>
        <fullName evidence="3">SLATT domain-containing protein</fullName>
    </submittedName>
</protein>
<sequence>MSERTEELRAFYGEHRIADQLRFYSSRRTLFDRATGQVMALAAVILGSATAAGALGGTDVGPTWLWPVLATVLPAAAAAVTAYSTLYAFEQQSKIYADAIRAVRAAARPDPATSAAARSAEKDAAEWVQRSEAVFRQEQAQWGQLTSQIRFPEDNGR</sequence>
<dbReference type="Proteomes" id="UP001597402">
    <property type="component" value="Unassembled WGS sequence"/>
</dbReference>
<feature type="transmembrane region" description="Helical" evidence="1">
    <location>
        <begin position="38"/>
        <end position="58"/>
    </location>
</feature>
<keyword evidence="4" id="KW-1185">Reference proteome</keyword>
<dbReference type="Pfam" id="PF18181">
    <property type="entry name" value="SLATT_1"/>
    <property type="match status" value="1"/>
</dbReference>